<dbReference type="AlphaFoldDB" id="A0A6A7G743"/>
<feature type="compositionally biased region" description="Basic residues" evidence="6">
    <location>
        <begin position="171"/>
        <end position="184"/>
    </location>
</feature>
<dbReference type="InterPro" id="IPR029063">
    <property type="entry name" value="SAM-dependent_MTases_sf"/>
</dbReference>
<dbReference type="GO" id="GO:0003729">
    <property type="term" value="F:mRNA binding"/>
    <property type="evidence" value="ECO:0007669"/>
    <property type="project" value="TreeGrafter"/>
</dbReference>
<dbReference type="PROSITE" id="PS51143">
    <property type="entry name" value="MT_A70"/>
    <property type="match status" value="1"/>
</dbReference>
<feature type="compositionally biased region" description="Basic residues" evidence="6">
    <location>
        <begin position="19"/>
        <end position="35"/>
    </location>
</feature>
<dbReference type="Pfam" id="PF05063">
    <property type="entry name" value="MT-A70"/>
    <property type="match status" value="1"/>
</dbReference>
<comment type="similarity">
    <text evidence="5">Belongs to the MT-A70-like family.</text>
</comment>
<feature type="compositionally biased region" description="Polar residues" evidence="6">
    <location>
        <begin position="1"/>
        <end position="12"/>
    </location>
</feature>
<dbReference type="GO" id="GO:0032259">
    <property type="term" value="P:methylation"/>
    <property type="evidence" value="ECO:0007669"/>
    <property type="project" value="UniProtKB-KW"/>
</dbReference>
<organism evidence="7">
    <name type="scientific">Hirondellea gigas</name>
    <dbReference type="NCBI Taxonomy" id="1518452"/>
    <lineage>
        <taxon>Eukaryota</taxon>
        <taxon>Metazoa</taxon>
        <taxon>Ecdysozoa</taxon>
        <taxon>Arthropoda</taxon>
        <taxon>Crustacea</taxon>
        <taxon>Multicrustacea</taxon>
        <taxon>Malacostraca</taxon>
        <taxon>Eumalacostraca</taxon>
        <taxon>Peracarida</taxon>
        <taxon>Amphipoda</taxon>
        <taxon>Amphilochidea</taxon>
        <taxon>Lysianassida</taxon>
        <taxon>Lysianassidira</taxon>
        <taxon>Lysianassoidea</taxon>
        <taxon>Lysianassidae</taxon>
        <taxon>Hirondellea</taxon>
    </lineage>
</organism>
<keyword evidence="7" id="KW-0808">Transferase</keyword>
<dbReference type="GO" id="GO:0005634">
    <property type="term" value="C:nucleus"/>
    <property type="evidence" value="ECO:0007669"/>
    <property type="project" value="UniProtKB-SubCell"/>
</dbReference>
<accession>A0A6A7G743</accession>
<evidence type="ECO:0000256" key="3">
    <source>
        <dbReference type="ARBA" id="ARBA00032942"/>
    </source>
</evidence>
<evidence type="ECO:0000256" key="2">
    <source>
        <dbReference type="ARBA" id="ARBA00023242"/>
    </source>
</evidence>
<dbReference type="PROSITE" id="PS51592">
    <property type="entry name" value="SAM_MTA70L_2"/>
    <property type="match status" value="1"/>
</dbReference>
<feature type="region of interest" description="Disordered" evidence="6">
    <location>
        <begin position="1"/>
        <end position="65"/>
    </location>
</feature>
<dbReference type="InterPro" id="IPR002052">
    <property type="entry name" value="DNA_methylase_N6_adenine_CS"/>
</dbReference>
<dbReference type="PROSITE" id="PS00092">
    <property type="entry name" value="N6_MTASE"/>
    <property type="match status" value="1"/>
</dbReference>
<keyword evidence="7" id="KW-0489">Methyltransferase</keyword>
<evidence type="ECO:0000256" key="6">
    <source>
        <dbReference type="SAM" id="MobiDB-lite"/>
    </source>
</evidence>
<dbReference type="SUPFAM" id="SSF53335">
    <property type="entry name" value="S-adenosyl-L-methionine-dependent methyltransferases"/>
    <property type="match status" value="1"/>
</dbReference>
<feature type="compositionally biased region" description="Polar residues" evidence="6">
    <location>
        <begin position="53"/>
        <end position="65"/>
    </location>
</feature>
<evidence type="ECO:0000313" key="7">
    <source>
        <dbReference type="EMBL" id="LAC26032.1"/>
    </source>
</evidence>
<proteinExistence type="evidence at transcript level"/>
<dbReference type="PANTHER" id="PTHR13107">
    <property type="entry name" value="N6-ADENOSINE-METHYLTRANSFERASE NON-CATALYTIC SUBUNIT"/>
    <property type="match status" value="1"/>
</dbReference>
<protein>
    <recommendedName>
        <fullName evidence="4">N(6)-adenosine-methyltransferase non-catalytic subunit METTL14</fullName>
    </recommendedName>
    <alternativeName>
        <fullName evidence="3">Methyltransferase-like protein 14</fullName>
    </alternativeName>
</protein>
<feature type="compositionally biased region" description="Low complexity" evidence="6">
    <location>
        <begin position="155"/>
        <end position="169"/>
    </location>
</feature>
<sequence length="519" mass="60926">MRQQVRDSPSQNGHDRRSVSRNRNRFGQRSPRRQTFRPNIRPVHRTFHRSQRVSRSNISEANRVSEIPRNQVQNYVRTLPNRLWRTLPKVSLSGNNGYRPNRWDSFRASRQMSAFTTRTPPDNHLRFKPTLVGRHRRPQNQNSAQGSHFGHMRSRITQQQGSSRGGQQRVPPRRKRGSKRKRPSGYRNSNEKRERVFSSDSDSDDAHRLKNDYSQHFVDTGQRPQNFIRETGLEDRLSEHPKFRELVRLKDEKIRDTNTPPMYKKCDLRTFDLSSLQSKFDVILIDPPWEEYSRRCPGAPQNETRETWSFEDMTKLKIPQIAASRAFLFIWSGSCEGLNQSRLLLKQWNFRRCEDIVWVKTNKTNQESSTHRQIPDSGIGTILRHSTEHCLMGIRGTVRRSIDTHFIHANVDIDVIVSEEPEPYGSSEKPLEIYQIIERFCLGRRRIELFGNSNNIRPGWITVGKDVEGGLAFDPQTYNDHFKDENETYLVPSSDRIEELRPRSPTRNSDTRGQNKKRF</sequence>
<dbReference type="InterPro" id="IPR045123">
    <property type="entry name" value="METTL14-like"/>
</dbReference>
<feature type="compositionally biased region" description="Basic residues" evidence="6">
    <location>
        <begin position="42"/>
        <end position="52"/>
    </location>
</feature>
<dbReference type="GO" id="GO:0036396">
    <property type="term" value="C:RNA N6-methyladenosine methyltransferase complex"/>
    <property type="evidence" value="ECO:0007669"/>
    <property type="project" value="TreeGrafter"/>
</dbReference>
<evidence type="ECO:0000256" key="5">
    <source>
        <dbReference type="PROSITE-ProRule" id="PRU00489"/>
    </source>
</evidence>
<comment type="subcellular location">
    <subcellularLocation>
        <location evidence="1">Nucleus</location>
    </subcellularLocation>
</comment>
<keyword evidence="2" id="KW-0539">Nucleus</keyword>
<dbReference type="GO" id="GO:0008168">
    <property type="term" value="F:methyltransferase activity"/>
    <property type="evidence" value="ECO:0007669"/>
    <property type="project" value="UniProtKB-KW"/>
</dbReference>
<evidence type="ECO:0000256" key="4">
    <source>
        <dbReference type="ARBA" id="ARBA00049757"/>
    </source>
</evidence>
<dbReference type="InterPro" id="IPR007757">
    <property type="entry name" value="MT-A70-like"/>
</dbReference>
<evidence type="ECO:0000256" key="1">
    <source>
        <dbReference type="ARBA" id="ARBA00004123"/>
    </source>
</evidence>
<feature type="region of interest" description="Disordered" evidence="6">
    <location>
        <begin position="114"/>
        <end position="208"/>
    </location>
</feature>
<name>A0A6A7G743_9CRUS</name>
<feature type="region of interest" description="Disordered" evidence="6">
    <location>
        <begin position="492"/>
        <end position="519"/>
    </location>
</feature>
<dbReference type="PANTHER" id="PTHR13107:SF0">
    <property type="entry name" value="N6-ADENOSINE-METHYLTRANSFERASE NON-CATALYTIC SUBUNIT"/>
    <property type="match status" value="1"/>
</dbReference>
<dbReference type="EMBL" id="IACT01006910">
    <property type="protein sequence ID" value="LAC26032.1"/>
    <property type="molecule type" value="mRNA"/>
</dbReference>
<reference evidence="7" key="1">
    <citation type="submission" date="2017-11" db="EMBL/GenBank/DDBJ databases">
        <title>The sensing device of the deep-sea amphipod.</title>
        <authorList>
            <person name="Kobayashi H."/>
            <person name="Nagahama T."/>
            <person name="Arai W."/>
            <person name="Sasagawa Y."/>
            <person name="Umeda M."/>
            <person name="Hayashi T."/>
            <person name="Nikaido I."/>
            <person name="Watanabe H."/>
            <person name="Oguri K."/>
            <person name="Kitazato H."/>
            <person name="Fujioka K."/>
            <person name="Kido Y."/>
            <person name="Takami H."/>
        </authorList>
    </citation>
    <scope>NUCLEOTIDE SEQUENCE</scope>
    <source>
        <tissue evidence="7">Whole body</tissue>
    </source>
</reference>